<dbReference type="OrthoDB" id="3797248at2759"/>
<sequence length="126" mass="12761">MSSSYHIPFPRAFLAVNTPVKGSSPTAAVSTSPTDTVQPQQPDHGFLSNRASAHPRNASISSTASDASTASASVGVAPPSPPTQAATSPVLGAKVFSPLAVNARHAVVPSLADMTPVARSAFLSNR</sequence>
<organism evidence="2 3">
    <name type="scientific">Setomelanomma holmii</name>
    <dbReference type="NCBI Taxonomy" id="210430"/>
    <lineage>
        <taxon>Eukaryota</taxon>
        <taxon>Fungi</taxon>
        <taxon>Dikarya</taxon>
        <taxon>Ascomycota</taxon>
        <taxon>Pezizomycotina</taxon>
        <taxon>Dothideomycetes</taxon>
        <taxon>Pleosporomycetidae</taxon>
        <taxon>Pleosporales</taxon>
        <taxon>Pleosporineae</taxon>
        <taxon>Phaeosphaeriaceae</taxon>
        <taxon>Setomelanomma</taxon>
    </lineage>
</organism>
<evidence type="ECO:0000313" key="2">
    <source>
        <dbReference type="EMBL" id="KAF2027079.1"/>
    </source>
</evidence>
<gene>
    <name evidence="2" type="ORF">EK21DRAFT_115197</name>
</gene>
<feature type="compositionally biased region" description="Low complexity" evidence="1">
    <location>
        <begin position="58"/>
        <end position="88"/>
    </location>
</feature>
<name>A0A9P4H425_9PLEO</name>
<protein>
    <submittedName>
        <fullName evidence="2">Uncharacterized protein</fullName>
    </submittedName>
</protein>
<dbReference type="Proteomes" id="UP000799777">
    <property type="component" value="Unassembled WGS sequence"/>
</dbReference>
<dbReference type="EMBL" id="ML978232">
    <property type="protein sequence ID" value="KAF2027079.1"/>
    <property type="molecule type" value="Genomic_DNA"/>
</dbReference>
<keyword evidence="3" id="KW-1185">Reference proteome</keyword>
<proteinExistence type="predicted"/>
<evidence type="ECO:0000313" key="3">
    <source>
        <dbReference type="Proteomes" id="UP000799777"/>
    </source>
</evidence>
<comment type="caution">
    <text evidence="2">The sequence shown here is derived from an EMBL/GenBank/DDBJ whole genome shotgun (WGS) entry which is preliminary data.</text>
</comment>
<feature type="region of interest" description="Disordered" evidence="1">
    <location>
        <begin position="20"/>
        <end position="88"/>
    </location>
</feature>
<evidence type="ECO:0000256" key="1">
    <source>
        <dbReference type="SAM" id="MobiDB-lite"/>
    </source>
</evidence>
<feature type="compositionally biased region" description="Low complexity" evidence="1">
    <location>
        <begin position="23"/>
        <end position="37"/>
    </location>
</feature>
<dbReference type="AlphaFoldDB" id="A0A9P4H425"/>
<accession>A0A9P4H425</accession>
<reference evidence="2" key="1">
    <citation type="journal article" date="2020" name="Stud. Mycol.">
        <title>101 Dothideomycetes genomes: a test case for predicting lifestyles and emergence of pathogens.</title>
        <authorList>
            <person name="Haridas S."/>
            <person name="Albert R."/>
            <person name="Binder M."/>
            <person name="Bloem J."/>
            <person name="Labutti K."/>
            <person name="Salamov A."/>
            <person name="Andreopoulos B."/>
            <person name="Baker S."/>
            <person name="Barry K."/>
            <person name="Bills G."/>
            <person name="Bluhm B."/>
            <person name="Cannon C."/>
            <person name="Castanera R."/>
            <person name="Culley D."/>
            <person name="Daum C."/>
            <person name="Ezra D."/>
            <person name="Gonzalez J."/>
            <person name="Henrissat B."/>
            <person name="Kuo A."/>
            <person name="Liang C."/>
            <person name="Lipzen A."/>
            <person name="Lutzoni F."/>
            <person name="Magnuson J."/>
            <person name="Mondo S."/>
            <person name="Nolan M."/>
            <person name="Ohm R."/>
            <person name="Pangilinan J."/>
            <person name="Park H.-J."/>
            <person name="Ramirez L."/>
            <person name="Alfaro M."/>
            <person name="Sun H."/>
            <person name="Tritt A."/>
            <person name="Yoshinaga Y."/>
            <person name="Zwiers L.-H."/>
            <person name="Turgeon B."/>
            <person name="Goodwin S."/>
            <person name="Spatafora J."/>
            <person name="Crous P."/>
            <person name="Grigoriev I."/>
        </authorList>
    </citation>
    <scope>NUCLEOTIDE SEQUENCE</scope>
    <source>
        <strain evidence="2">CBS 110217</strain>
    </source>
</reference>